<reference evidence="1 2" key="1">
    <citation type="submission" date="2024-01" db="EMBL/GenBank/DDBJ databases">
        <title>The genomes of 5 underutilized Papilionoideae crops provide insights into root nodulation and disease resistanc.</title>
        <authorList>
            <person name="Jiang F."/>
        </authorList>
    </citation>
    <scope>NUCLEOTIDE SEQUENCE [LARGE SCALE GENOMIC DNA]</scope>
    <source>
        <strain evidence="1">LVBAO_FW01</strain>
        <tissue evidence="1">Leaves</tissue>
    </source>
</reference>
<dbReference type="EMBL" id="JAYMYQ010000008">
    <property type="protein sequence ID" value="KAK7315448.1"/>
    <property type="molecule type" value="Genomic_DNA"/>
</dbReference>
<dbReference type="Proteomes" id="UP001367508">
    <property type="component" value="Unassembled WGS sequence"/>
</dbReference>
<protein>
    <submittedName>
        <fullName evidence="1">Uncharacterized protein</fullName>
    </submittedName>
</protein>
<comment type="caution">
    <text evidence="1">The sequence shown here is derived from an EMBL/GenBank/DDBJ whole genome shotgun (WGS) entry which is preliminary data.</text>
</comment>
<proteinExistence type="predicted"/>
<keyword evidence="2" id="KW-1185">Reference proteome</keyword>
<dbReference type="AlphaFoldDB" id="A0AAN9KFT0"/>
<evidence type="ECO:0000313" key="2">
    <source>
        <dbReference type="Proteomes" id="UP001367508"/>
    </source>
</evidence>
<name>A0AAN9KFT0_CANGL</name>
<organism evidence="1 2">
    <name type="scientific">Canavalia gladiata</name>
    <name type="common">Sword bean</name>
    <name type="synonym">Dolichos gladiatus</name>
    <dbReference type="NCBI Taxonomy" id="3824"/>
    <lineage>
        <taxon>Eukaryota</taxon>
        <taxon>Viridiplantae</taxon>
        <taxon>Streptophyta</taxon>
        <taxon>Embryophyta</taxon>
        <taxon>Tracheophyta</taxon>
        <taxon>Spermatophyta</taxon>
        <taxon>Magnoliopsida</taxon>
        <taxon>eudicotyledons</taxon>
        <taxon>Gunneridae</taxon>
        <taxon>Pentapetalae</taxon>
        <taxon>rosids</taxon>
        <taxon>fabids</taxon>
        <taxon>Fabales</taxon>
        <taxon>Fabaceae</taxon>
        <taxon>Papilionoideae</taxon>
        <taxon>50 kb inversion clade</taxon>
        <taxon>NPAAA clade</taxon>
        <taxon>indigoferoid/millettioid clade</taxon>
        <taxon>Phaseoleae</taxon>
        <taxon>Canavalia</taxon>
    </lineage>
</organism>
<evidence type="ECO:0000313" key="1">
    <source>
        <dbReference type="EMBL" id="KAK7315448.1"/>
    </source>
</evidence>
<gene>
    <name evidence="1" type="ORF">VNO77_33995</name>
</gene>
<accession>A0AAN9KFT0</accession>
<sequence length="145" mass="16224">MFRAYVNLHAWLHGTYMLSLGMMAMSDSNDISCLLKISMTTDFGSELRVHLGGICSHNRHVHGILLDARDVVEAYQNLCEPCMVSTRNMASIYLAFAGVSQCEPELARLMHDSPSLPTRIVDVLFWDILAHTSLHGNKRMVAPHP</sequence>